<evidence type="ECO:0000259" key="8">
    <source>
        <dbReference type="PROSITE" id="PS51514"/>
    </source>
</evidence>
<dbReference type="InterPro" id="IPR000306">
    <property type="entry name" value="Znf_FYVE"/>
</dbReference>
<dbReference type="Pfam" id="PF08381">
    <property type="entry name" value="BRX"/>
    <property type="match status" value="1"/>
</dbReference>
<accession>A0AAV0D002</accession>
<dbReference type="InterPro" id="IPR013591">
    <property type="entry name" value="Brevis_radix_dom"/>
</dbReference>
<dbReference type="Gene3D" id="2.130.10.30">
    <property type="entry name" value="Regulator of chromosome condensation 1/beta-lactamase-inhibitor protein II"/>
    <property type="match status" value="2"/>
</dbReference>
<dbReference type="PRINTS" id="PR00633">
    <property type="entry name" value="RCCNDNSATION"/>
</dbReference>
<feature type="repeat" description="RCC1" evidence="6">
    <location>
        <begin position="484"/>
        <end position="535"/>
    </location>
</feature>
<dbReference type="Proteomes" id="UP001152523">
    <property type="component" value="Unassembled WGS sequence"/>
</dbReference>
<feature type="domain" description="BRX" evidence="8">
    <location>
        <begin position="981"/>
        <end position="1036"/>
    </location>
</feature>
<evidence type="ECO:0000313" key="10">
    <source>
        <dbReference type="Proteomes" id="UP001152523"/>
    </source>
</evidence>
<dbReference type="PROSITE" id="PS51514">
    <property type="entry name" value="BRX"/>
    <property type="match status" value="1"/>
</dbReference>
<evidence type="ECO:0000256" key="5">
    <source>
        <dbReference type="PROSITE-ProRule" id="PRU00091"/>
    </source>
</evidence>
<dbReference type="PROSITE" id="PS50178">
    <property type="entry name" value="ZF_FYVE"/>
    <property type="match status" value="1"/>
</dbReference>
<dbReference type="SUPFAM" id="SSF50729">
    <property type="entry name" value="PH domain-like"/>
    <property type="match status" value="1"/>
</dbReference>
<evidence type="ECO:0000256" key="2">
    <source>
        <dbReference type="ARBA" id="ARBA00022737"/>
    </source>
</evidence>
<dbReference type="SUPFAM" id="SSF57903">
    <property type="entry name" value="FYVE/PHD zinc finger"/>
    <property type="match status" value="1"/>
</dbReference>
<dbReference type="SUPFAM" id="SSF50985">
    <property type="entry name" value="RCC1/BLIP-II"/>
    <property type="match status" value="1"/>
</dbReference>
<feature type="repeat" description="RCC1" evidence="6">
    <location>
        <begin position="364"/>
        <end position="420"/>
    </location>
</feature>
<dbReference type="PROSITE" id="PS00626">
    <property type="entry name" value="RCC1_2"/>
    <property type="match status" value="1"/>
</dbReference>
<dbReference type="PANTHER" id="PTHR22870:SF350">
    <property type="entry name" value="F12P19.9 PROTEIN"/>
    <property type="match status" value="1"/>
</dbReference>
<dbReference type="InterPro" id="IPR051210">
    <property type="entry name" value="Ub_ligase/GEF_domain"/>
</dbReference>
<organism evidence="9 10">
    <name type="scientific">Cuscuta epithymum</name>
    <dbReference type="NCBI Taxonomy" id="186058"/>
    <lineage>
        <taxon>Eukaryota</taxon>
        <taxon>Viridiplantae</taxon>
        <taxon>Streptophyta</taxon>
        <taxon>Embryophyta</taxon>
        <taxon>Tracheophyta</taxon>
        <taxon>Spermatophyta</taxon>
        <taxon>Magnoliopsida</taxon>
        <taxon>eudicotyledons</taxon>
        <taxon>Gunneridae</taxon>
        <taxon>Pentapetalae</taxon>
        <taxon>asterids</taxon>
        <taxon>lamiids</taxon>
        <taxon>Solanales</taxon>
        <taxon>Convolvulaceae</taxon>
        <taxon>Cuscuteae</taxon>
        <taxon>Cuscuta</taxon>
        <taxon>Cuscuta subgen. Cuscuta</taxon>
    </lineage>
</organism>
<dbReference type="Pfam" id="PF01363">
    <property type="entry name" value="FYVE"/>
    <property type="match status" value="1"/>
</dbReference>
<dbReference type="GO" id="GO:0008270">
    <property type="term" value="F:zinc ion binding"/>
    <property type="evidence" value="ECO:0007669"/>
    <property type="project" value="UniProtKB-KW"/>
</dbReference>
<dbReference type="Gene3D" id="3.30.40.10">
    <property type="entry name" value="Zinc/RING finger domain, C3HC4 (zinc finger)"/>
    <property type="match status" value="1"/>
</dbReference>
<dbReference type="PANTHER" id="PTHR22870">
    <property type="entry name" value="REGULATOR OF CHROMOSOME CONDENSATION"/>
    <property type="match status" value="1"/>
</dbReference>
<keyword evidence="4" id="KW-0862">Zinc</keyword>
<feature type="repeat" description="RCC1" evidence="6">
    <location>
        <begin position="421"/>
        <end position="472"/>
    </location>
</feature>
<dbReference type="InterPro" id="IPR009091">
    <property type="entry name" value="RCC1/BLIP-II"/>
</dbReference>
<dbReference type="SMART" id="SM00064">
    <property type="entry name" value="FYVE"/>
    <property type="match status" value="1"/>
</dbReference>
<dbReference type="InterPro" id="IPR013083">
    <property type="entry name" value="Znf_RING/FYVE/PHD"/>
</dbReference>
<sequence length="1047" mass="115747">MGEDHMALVPSDRAAVQALVVLKKGAYLLKYGRIGKPKLCPFRLSEDEKMLILYCGEKEKHLRLSSITDIIHGQNTKNLNVERETQCISLVYANGDRSLDLICKDKIQAQAWFLALKFVISRSHSRQPSGTPKNKQGVQSCISSPASYIRRRQSLGVYPMSTIKLSQVQSWSGSPNQSFSEKGYSDGLSRDSFFSEPSSTSCIHNALSSGNSSSPYVESDSSNQREADFCLAEIQADVLKLLDTPVNQSAQSANYVLRDVFIWGKGVEGGFLGGGVTKLDALLPKVIDSTIMLDVETLSLGQNHACLATKQGEVFSWGEGKHGRLGHKVDIDAPYPKMIESLNGVHVKSVSCGEYQTCALAATGELYTWGDNFSIASPDSEKREKRSPWLPYEVFGSRLDNIKVASVSCGEWHTSIVSTSGKLFTYGDGTFGALGHGNTNSLPHPKVVESRRGLTVKSVACGSWHTAAIVETVDNHGKPNHLAGKLFTWGDGDKGKLGHSDQDKKLVPTSVAKLAEQDFFQVSCGTSLTVVLSCNGKVYTIGSPQGKDDRSITLVQGKLKDEFVREISAGSYHVVALSSKGNVYAWGRGGYGQLGLGDRKERNLPNLVEALLDQQVEHICCGPNSTAAICLHKAISSNDQSTCKGCNLAFGITRKKHNCYNCGALFCRTCCSKKCTNAFLAPNKSKPSRVCDPCFNQLRRNAQLGMLPERQMYSPRTPSTTRSYIGERDEREQVNTTCKMTTRRKCFSMSSQLHEKKAPNHQEKDQNMNLISSWLDFPKWGHVHCPQRFQKNITEQKTFHATAKDEVGYNSPVWFQMEPNIKSSALMLPDCSKLDDLLLVEVQKLRNQVEGLKKLCRLRTEKIQESQLQLEEVWLFAKAEASRRKAACEVIKALTSKLHAMSGSPSDKDGGHSIADGSCISSKTLRIDTRKTDSLCSSPIVFSSTSRSFCNKENNGQSLPGGKSCETESDFEQAGLVTSGHEWVEQYQPGVYITISTSQSGEKTLKRVRFSRKRFTDKEAQKWWNDNQLAVYQNYNADKCSVLNQRI</sequence>
<comment type="caution">
    <text evidence="9">The sequence shown here is derived from an EMBL/GenBank/DDBJ whole genome shotgun (WGS) entry which is preliminary data.</text>
</comment>
<evidence type="ECO:0000313" key="9">
    <source>
        <dbReference type="EMBL" id="CAH9087987.1"/>
    </source>
</evidence>
<dbReference type="InterPro" id="IPR011011">
    <property type="entry name" value="Znf_FYVE_PHD"/>
</dbReference>
<evidence type="ECO:0000259" key="7">
    <source>
        <dbReference type="PROSITE" id="PS50178"/>
    </source>
</evidence>
<gene>
    <name evidence="9" type="ORF">CEPIT_LOCUS10301</name>
</gene>
<dbReference type="InterPro" id="IPR011993">
    <property type="entry name" value="PH-like_dom_sf"/>
</dbReference>
<feature type="domain" description="FYVE-type" evidence="7">
    <location>
        <begin position="637"/>
        <end position="699"/>
    </location>
</feature>
<dbReference type="InterPro" id="IPR058923">
    <property type="entry name" value="RCC1-like_dom"/>
</dbReference>
<keyword evidence="1" id="KW-0479">Metal-binding</keyword>
<dbReference type="InterPro" id="IPR017455">
    <property type="entry name" value="Znf_FYVE-rel"/>
</dbReference>
<evidence type="ECO:0000256" key="1">
    <source>
        <dbReference type="ARBA" id="ARBA00022723"/>
    </source>
</evidence>
<keyword evidence="2" id="KW-0677">Repeat</keyword>
<evidence type="ECO:0000256" key="3">
    <source>
        <dbReference type="ARBA" id="ARBA00022771"/>
    </source>
</evidence>
<dbReference type="Pfam" id="PF25390">
    <property type="entry name" value="WD40_RLD"/>
    <property type="match status" value="1"/>
</dbReference>
<dbReference type="CDD" id="cd13365">
    <property type="entry name" value="PH_PLC_plant-like"/>
    <property type="match status" value="1"/>
</dbReference>
<dbReference type="InterPro" id="IPR000408">
    <property type="entry name" value="Reg_chr_condens"/>
</dbReference>
<dbReference type="AlphaFoldDB" id="A0AAV0D002"/>
<dbReference type="EMBL" id="CAMAPF010000059">
    <property type="protein sequence ID" value="CAH9087987.1"/>
    <property type="molecule type" value="Genomic_DNA"/>
</dbReference>
<feature type="repeat" description="RCC1" evidence="6">
    <location>
        <begin position="312"/>
        <end position="363"/>
    </location>
</feature>
<feature type="repeat" description="RCC1" evidence="6">
    <location>
        <begin position="258"/>
        <end position="311"/>
    </location>
</feature>
<proteinExistence type="predicted"/>
<dbReference type="PROSITE" id="PS50012">
    <property type="entry name" value="RCC1_3"/>
    <property type="match status" value="6"/>
</dbReference>
<protein>
    <submittedName>
        <fullName evidence="9">Uncharacterized protein</fullName>
    </submittedName>
</protein>
<evidence type="ECO:0000256" key="6">
    <source>
        <dbReference type="PROSITE-ProRule" id="PRU00235"/>
    </source>
</evidence>
<keyword evidence="10" id="KW-1185">Reference proteome</keyword>
<name>A0AAV0D002_9ASTE</name>
<keyword evidence="3 5" id="KW-0863">Zinc-finger</keyword>
<reference evidence="9" key="1">
    <citation type="submission" date="2022-07" db="EMBL/GenBank/DDBJ databases">
        <authorList>
            <person name="Macas J."/>
            <person name="Novak P."/>
            <person name="Neumann P."/>
        </authorList>
    </citation>
    <scope>NUCLEOTIDE SEQUENCE</scope>
</reference>
<feature type="repeat" description="RCC1" evidence="6">
    <location>
        <begin position="581"/>
        <end position="632"/>
    </location>
</feature>
<evidence type="ECO:0000256" key="4">
    <source>
        <dbReference type="ARBA" id="ARBA00022833"/>
    </source>
</evidence>
<dbReference type="Gene3D" id="2.30.29.30">
    <property type="entry name" value="Pleckstrin-homology domain (PH domain)/Phosphotyrosine-binding domain (PTB)"/>
    <property type="match status" value="1"/>
</dbReference>